<feature type="signal peptide" evidence="1">
    <location>
        <begin position="1"/>
        <end position="25"/>
    </location>
</feature>
<evidence type="ECO:0000256" key="1">
    <source>
        <dbReference type="SAM" id="SignalP"/>
    </source>
</evidence>
<reference evidence="2 3" key="1">
    <citation type="submission" date="2021-02" db="EMBL/GenBank/DDBJ databases">
        <title>A novel species of genus Amphritea isolated from a fishpond in China.</title>
        <authorList>
            <person name="Lu H."/>
        </authorList>
    </citation>
    <scope>NUCLEOTIDE SEQUENCE [LARGE SCALE GENOMIC DNA]</scope>
    <source>
        <strain evidence="2 3">RP18W</strain>
    </source>
</reference>
<dbReference type="RefSeq" id="WP_205210705.1">
    <property type="nucleotide sequence ID" value="NZ_JAFFZO010000017.1"/>
</dbReference>
<accession>A0ABS2W511</accession>
<evidence type="ECO:0000313" key="2">
    <source>
        <dbReference type="EMBL" id="MBN0986638.1"/>
    </source>
</evidence>
<evidence type="ECO:0000313" key="3">
    <source>
        <dbReference type="Proteomes" id="UP000760472"/>
    </source>
</evidence>
<dbReference type="Proteomes" id="UP000760472">
    <property type="component" value="Unassembled WGS sequence"/>
</dbReference>
<organism evidence="2 3">
    <name type="scientific">Amphritea pacifica</name>
    <dbReference type="NCBI Taxonomy" id="2811233"/>
    <lineage>
        <taxon>Bacteria</taxon>
        <taxon>Pseudomonadati</taxon>
        <taxon>Pseudomonadota</taxon>
        <taxon>Gammaproteobacteria</taxon>
        <taxon>Oceanospirillales</taxon>
        <taxon>Oceanospirillaceae</taxon>
        <taxon>Amphritea</taxon>
    </lineage>
</organism>
<proteinExistence type="predicted"/>
<dbReference type="EMBL" id="JAFFZP010000005">
    <property type="protein sequence ID" value="MBN0986638.1"/>
    <property type="molecule type" value="Genomic_DNA"/>
</dbReference>
<sequence length="191" mass="21454">MFTNLIRLKIILLLVVLFNSSLVQAANPSESFTEYVHQGDPYPPVLFQSNIEGDSFTEKLKSYGAFKSVDTDAMGSPIGIIVMKGLRMKADATSFSSLMLSAGTLGLIPVVSNKSFKVQYGVFVQGDLLSTFDYEMTSTDVENMWSGPRTSEMKPAEELFLENSLSLFLNDLAKDRKAQELFREYYTYFDR</sequence>
<keyword evidence="1" id="KW-0732">Signal</keyword>
<gene>
    <name evidence="2" type="ORF">JW498_04645</name>
</gene>
<feature type="chain" id="PRO_5045051145" evidence="1">
    <location>
        <begin position="26"/>
        <end position="191"/>
    </location>
</feature>
<keyword evidence="3" id="KW-1185">Reference proteome</keyword>
<protein>
    <submittedName>
        <fullName evidence="2">Uncharacterized protein</fullName>
    </submittedName>
</protein>
<comment type="caution">
    <text evidence="2">The sequence shown here is derived from an EMBL/GenBank/DDBJ whole genome shotgun (WGS) entry which is preliminary data.</text>
</comment>
<name>A0ABS2W511_9GAMM</name>